<keyword evidence="7" id="KW-0732">Signal</keyword>
<feature type="compositionally biased region" description="Low complexity" evidence="5">
    <location>
        <begin position="100"/>
        <end position="116"/>
    </location>
</feature>
<dbReference type="Proteomes" id="UP000310685">
    <property type="component" value="Unassembled WGS sequence"/>
</dbReference>
<feature type="region of interest" description="Disordered" evidence="5">
    <location>
        <begin position="245"/>
        <end position="309"/>
    </location>
</feature>
<keyword evidence="2 6" id="KW-0812">Transmembrane</keyword>
<protein>
    <recommendedName>
        <fullName evidence="10">MARVEL domain-containing protein</fullName>
    </recommendedName>
</protein>
<evidence type="ECO:0000313" key="8">
    <source>
        <dbReference type="EMBL" id="TIB80658.1"/>
    </source>
</evidence>
<evidence type="ECO:0000256" key="3">
    <source>
        <dbReference type="ARBA" id="ARBA00022989"/>
    </source>
</evidence>
<feature type="region of interest" description="Disordered" evidence="5">
    <location>
        <begin position="93"/>
        <end position="125"/>
    </location>
</feature>
<feature type="chain" id="PRO_5043198454" description="MARVEL domain-containing protein" evidence="7">
    <location>
        <begin position="18"/>
        <end position="309"/>
    </location>
</feature>
<accession>A0A4T0MCX7</accession>
<organism evidence="8 9">
    <name type="scientific">Wallemia mellicola</name>
    <dbReference type="NCBI Taxonomy" id="1708541"/>
    <lineage>
        <taxon>Eukaryota</taxon>
        <taxon>Fungi</taxon>
        <taxon>Dikarya</taxon>
        <taxon>Basidiomycota</taxon>
        <taxon>Wallemiomycotina</taxon>
        <taxon>Wallemiomycetes</taxon>
        <taxon>Wallemiales</taxon>
        <taxon>Wallemiaceae</taxon>
        <taxon>Wallemia</taxon>
    </lineage>
</organism>
<evidence type="ECO:0000256" key="2">
    <source>
        <dbReference type="ARBA" id="ARBA00022692"/>
    </source>
</evidence>
<dbReference type="GO" id="GO:0071944">
    <property type="term" value="C:cell periphery"/>
    <property type="evidence" value="ECO:0007669"/>
    <property type="project" value="UniProtKB-ARBA"/>
</dbReference>
<evidence type="ECO:0000256" key="4">
    <source>
        <dbReference type="ARBA" id="ARBA00023136"/>
    </source>
</evidence>
<sequence>MLSNIILVLGLIELASARNCYWVGVRYHCSGLSRGARIGVGVAVAVGVLLLIALFSLLCFCRRRRNLKQQGQAYEQQMYAPYQQNYPAPQMPYYQGHPDGQQQGQQGQQGQFGYNAPPGPPPGDYPPPKYGINYSLYNLILYLLSCISTTMAPVRRRIERRDAKSTAPIVIILILVALVIFAWLLQIEKKRRRRKREYEEWQKSLPRLRQPNVATAIDVGNAHGQSPIDFINERYFGRDNHFSSAQRQFDDMDDDTDVNRPPGYTPPREPPAVARTPATPHIAPPSYTASNTANTADRAANLPPPPSYN</sequence>
<gene>
    <name evidence="8" type="ORF">E3Q22_01787</name>
</gene>
<name>A0A4T0MCX7_9BASI</name>
<keyword evidence="4 6" id="KW-0472">Membrane</keyword>
<comment type="subcellular location">
    <subcellularLocation>
        <location evidence="1">Membrane</location>
        <topology evidence="1">Single-pass membrane protein</topology>
    </subcellularLocation>
</comment>
<feature type="transmembrane region" description="Helical" evidence="6">
    <location>
        <begin position="41"/>
        <end position="61"/>
    </location>
</feature>
<feature type="transmembrane region" description="Helical" evidence="6">
    <location>
        <begin position="136"/>
        <end position="154"/>
    </location>
</feature>
<dbReference type="EMBL" id="SPRC01000014">
    <property type="protein sequence ID" value="TIB80658.1"/>
    <property type="molecule type" value="Genomic_DNA"/>
</dbReference>
<dbReference type="InterPro" id="IPR051694">
    <property type="entry name" value="Immunoregulatory_rcpt-like"/>
</dbReference>
<comment type="caution">
    <text evidence="8">The sequence shown here is derived from an EMBL/GenBank/DDBJ whole genome shotgun (WGS) entry which is preliminary data.</text>
</comment>
<evidence type="ECO:0000256" key="5">
    <source>
        <dbReference type="SAM" id="MobiDB-lite"/>
    </source>
</evidence>
<evidence type="ECO:0008006" key="10">
    <source>
        <dbReference type="Google" id="ProtNLM"/>
    </source>
</evidence>
<keyword evidence="3 6" id="KW-1133">Transmembrane helix</keyword>
<evidence type="ECO:0000313" key="9">
    <source>
        <dbReference type="Proteomes" id="UP000310685"/>
    </source>
</evidence>
<dbReference type="AlphaFoldDB" id="A0A4T0MCX7"/>
<evidence type="ECO:0000256" key="1">
    <source>
        <dbReference type="ARBA" id="ARBA00004167"/>
    </source>
</evidence>
<dbReference type="PANTHER" id="PTHR15549">
    <property type="entry name" value="PAIRED IMMUNOGLOBULIN-LIKE TYPE 2 RECEPTOR"/>
    <property type="match status" value="1"/>
</dbReference>
<reference evidence="8 9" key="1">
    <citation type="submission" date="2019-03" db="EMBL/GenBank/DDBJ databases">
        <title>Sequencing 25 genomes of Wallemia mellicola.</title>
        <authorList>
            <person name="Gostincar C."/>
        </authorList>
    </citation>
    <scope>NUCLEOTIDE SEQUENCE [LARGE SCALE GENOMIC DNA]</scope>
    <source>
        <strain evidence="8 9">EXF-6152</strain>
    </source>
</reference>
<proteinExistence type="predicted"/>
<evidence type="ECO:0000256" key="7">
    <source>
        <dbReference type="SAM" id="SignalP"/>
    </source>
</evidence>
<dbReference type="PANTHER" id="PTHR15549:SF33">
    <property type="entry name" value="MEMBRANE PROTEIN WSC4, PUTATIVE (AFU_ORTHOLOGUE AFUA_5G09020)-RELATED"/>
    <property type="match status" value="1"/>
</dbReference>
<evidence type="ECO:0000256" key="6">
    <source>
        <dbReference type="SAM" id="Phobius"/>
    </source>
</evidence>
<dbReference type="GO" id="GO:0016020">
    <property type="term" value="C:membrane"/>
    <property type="evidence" value="ECO:0007669"/>
    <property type="project" value="UniProtKB-SubCell"/>
</dbReference>
<feature type="signal peptide" evidence="7">
    <location>
        <begin position="1"/>
        <end position="17"/>
    </location>
</feature>
<feature type="transmembrane region" description="Helical" evidence="6">
    <location>
        <begin position="166"/>
        <end position="185"/>
    </location>
</feature>